<feature type="region of interest" description="Disordered" evidence="1">
    <location>
        <begin position="1"/>
        <end position="32"/>
    </location>
</feature>
<sequence length="74" mass="7609">MAASDGGATTNEAASSHAFLRSSDADKVSNETVGGLPRVTAARNYCYVIRGGNKELPGSTTQWASFATNDSGIV</sequence>
<name>A0AA40KHD3_9HYME</name>
<evidence type="ECO:0000256" key="1">
    <source>
        <dbReference type="SAM" id="MobiDB-lite"/>
    </source>
</evidence>
<protein>
    <submittedName>
        <fullName evidence="2">Uncharacterized protein</fullName>
    </submittedName>
</protein>
<dbReference type="EMBL" id="JAHYIQ010000031">
    <property type="protein sequence ID" value="KAK1120353.1"/>
    <property type="molecule type" value="Genomic_DNA"/>
</dbReference>
<gene>
    <name evidence="2" type="ORF">K0M31_012336</name>
</gene>
<evidence type="ECO:0000313" key="3">
    <source>
        <dbReference type="Proteomes" id="UP001177670"/>
    </source>
</evidence>
<comment type="caution">
    <text evidence="2">The sequence shown here is derived from an EMBL/GenBank/DDBJ whole genome shotgun (WGS) entry which is preliminary data.</text>
</comment>
<accession>A0AA40KHD3</accession>
<dbReference type="AlphaFoldDB" id="A0AA40KHD3"/>
<dbReference type="Proteomes" id="UP001177670">
    <property type="component" value="Unassembled WGS sequence"/>
</dbReference>
<evidence type="ECO:0000313" key="2">
    <source>
        <dbReference type="EMBL" id="KAK1120353.1"/>
    </source>
</evidence>
<organism evidence="2 3">
    <name type="scientific">Melipona bicolor</name>
    <dbReference type="NCBI Taxonomy" id="60889"/>
    <lineage>
        <taxon>Eukaryota</taxon>
        <taxon>Metazoa</taxon>
        <taxon>Ecdysozoa</taxon>
        <taxon>Arthropoda</taxon>
        <taxon>Hexapoda</taxon>
        <taxon>Insecta</taxon>
        <taxon>Pterygota</taxon>
        <taxon>Neoptera</taxon>
        <taxon>Endopterygota</taxon>
        <taxon>Hymenoptera</taxon>
        <taxon>Apocrita</taxon>
        <taxon>Aculeata</taxon>
        <taxon>Apoidea</taxon>
        <taxon>Anthophila</taxon>
        <taxon>Apidae</taxon>
        <taxon>Melipona</taxon>
    </lineage>
</organism>
<reference evidence="2" key="1">
    <citation type="submission" date="2021-10" db="EMBL/GenBank/DDBJ databases">
        <title>Melipona bicolor Genome sequencing and assembly.</title>
        <authorList>
            <person name="Araujo N.S."/>
            <person name="Arias M.C."/>
        </authorList>
    </citation>
    <scope>NUCLEOTIDE SEQUENCE</scope>
    <source>
        <strain evidence="2">USP_2M_L1-L4_2017</strain>
        <tissue evidence="2">Whole body</tissue>
    </source>
</reference>
<proteinExistence type="predicted"/>
<keyword evidence="3" id="KW-1185">Reference proteome</keyword>